<dbReference type="InterPro" id="IPR020843">
    <property type="entry name" value="ER"/>
</dbReference>
<dbReference type="PANTHER" id="PTHR43205">
    <property type="entry name" value="PROSTAGLANDIN REDUCTASE"/>
    <property type="match status" value="1"/>
</dbReference>
<evidence type="ECO:0000256" key="1">
    <source>
        <dbReference type="ARBA" id="ARBA00023002"/>
    </source>
</evidence>
<dbReference type="EMBL" id="JARGEQ010000073">
    <property type="protein sequence ID" value="MDF1586222.1"/>
    <property type="molecule type" value="Genomic_DNA"/>
</dbReference>
<name>A0AAP3UYU8_9PROT</name>
<keyword evidence="5" id="KW-1185">Reference proteome</keyword>
<proteinExistence type="predicted"/>
<dbReference type="Gene3D" id="3.90.180.10">
    <property type="entry name" value="Medium-chain alcohol dehydrogenases, catalytic domain"/>
    <property type="match status" value="1"/>
</dbReference>
<dbReference type="RefSeq" id="WP_327788637.1">
    <property type="nucleotide sequence ID" value="NZ_JARGEQ010000073.1"/>
</dbReference>
<reference evidence="4 5" key="1">
    <citation type="submission" date="2023-03" db="EMBL/GenBank/DDBJ databases">
        <title>YIM 152171 draft genome.</title>
        <authorList>
            <person name="Yang Z."/>
        </authorList>
    </citation>
    <scope>NUCLEOTIDE SEQUENCE [LARGE SCALE GENOMIC DNA]</scope>
    <source>
        <strain evidence="4 5">YIM 152171</strain>
    </source>
</reference>
<evidence type="ECO:0000259" key="3">
    <source>
        <dbReference type="SMART" id="SM00829"/>
    </source>
</evidence>
<dbReference type="SUPFAM" id="SSF51735">
    <property type="entry name" value="NAD(P)-binding Rossmann-fold domains"/>
    <property type="match status" value="1"/>
</dbReference>
<dbReference type="AlphaFoldDB" id="A0AAP3UYU8"/>
<dbReference type="InterPro" id="IPR011032">
    <property type="entry name" value="GroES-like_sf"/>
</dbReference>
<evidence type="ECO:0000313" key="4">
    <source>
        <dbReference type="EMBL" id="MDF1586222.1"/>
    </source>
</evidence>
<sequence length="341" mass="36556">MTQTQRRILLARRPEGAPVPEDFRMDEQPVPAPAEGEVLVRTLWLSLDPYMRGRMSDAASYAKATRIGEPMTAECVGEVVESRAEGLAKGDFVVGRGGWQSHFVLPGKDLRKLDPEAAPLSTALGVLGMPGHTAYAGLLAIGQPKAGETVVIGAASGAVGAVAGQIAKIKGCRVVGIAGGAEKCRYVTDELGFDACLDRKEPDLAGRLKEACPDGVDIYVELTGGPVTDAVLPLLNFFARIPVIGTIASYNATAAAEGTDRLPWLLRQTLVKRLTIKGMIVTDYAHMAGDFRRDVAGWIREGRFKYREDVVDGLENAPEAFIGLLEGRNFGKLLVRVARES</sequence>
<dbReference type="InterPro" id="IPR036291">
    <property type="entry name" value="NAD(P)-bd_dom_sf"/>
</dbReference>
<protein>
    <submittedName>
        <fullName evidence="4">NADP-dependent oxidoreductase</fullName>
    </submittedName>
</protein>
<dbReference type="Proteomes" id="UP001301140">
    <property type="component" value="Unassembled WGS sequence"/>
</dbReference>
<comment type="caution">
    <text evidence="4">The sequence shown here is derived from an EMBL/GenBank/DDBJ whole genome shotgun (WGS) entry which is preliminary data.</text>
</comment>
<feature type="region of interest" description="Disordered" evidence="2">
    <location>
        <begin position="1"/>
        <end position="23"/>
    </location>
</feature>
<accession>A0AAP3UYU8</accession>
<dbReference type="FunFam" id="3.40.50.720:FF:000121">
    <property type="entry name" value="Prostaglandin reductase 2"/>
    <property type="match status" value="1"/>
</dbReference>
<organism evidence="4 5">
    <name type="scientific">Marinimicrococcus flavescens</name>
    <dbReference type="NCBI Taxonomy" id="3031815"/>
    <lineage>
        <taxon>Bacteria</taxon>
        <taxon>Pseudomonadati</taxon>
        <taxon>Pseudomonadota</taxon>
        <taxon>Alphaproteobacteria</taxon>
        <taxon>Geminicoccales</taxon>
        <taxon>Geminicoccaceae</taxon>
        <taxon>Marinimicrococcus</taxon>
    </lineage>
</organism>
<dbReference type="GO" id="GO:0016628">
    <property type="term" value="F:oxidoreductase activity, acting on the CH-CH group of donors, NAD or NADP as acceptor"/>
    <property type="evidence" value="ECO:0007669"/>
    <property type="project" value="InterPro"/>
</dbReference>
<dbReference type="Pfam" id="PF00107">
    <property type="entry name" value="ADH_zinc_N"/>
    <property type="match status" value="1"/>
</dbReference>
<dbReference type="Pfam" id="PF16884">
    <property type="entry name" value="ADH_N_2"/>
    <property type="match status" value="1"/>
</dbReference>
<evidence type="ECO:0000256" key="2">
    <source>
        <dbReference type="SAM" id="MobiDB-lite"/>
    </source>
</evidence>
<dbReference type="SUPFAM" id="SSF50129">
    <property type="entry name" value="GroES-like"/>
    <property type="match status" value="1"/>
</dbReference>
<dbReference type="PANTHER" id="PTHR43205:SF7">
    <property type="entry name" value="PROSTAGLANDIN REDUCTASE 1"/>
    <property type="match status" value="1"/>
</dbReference>
<dbReference type="InterPro" id="IPR013149">
    <property type="entry name" value="ADH-like_C"/>
</dbReference>
<gene>
    <name evidence="4" type="ORF">PZ740_07470</name>
</gene>
<dbReference type="InterPro" id="IPR045010">
    <property type="entry name" value="MDR_fam"/>
</dbReference>
<dbReference type="SMART" id="SM00829">
    <property type="entry name" value="PKS_ER"/>
    <property type="match status" value="1"/>
</dbReference>
<dbReference type="Gene3D" id="3.40.50.720">
    <property type="entry name" value="NAD(P)-binding Rossmann-like Domain"/>
    <property type="match status" value="1"/>
</dbReference>
<feature type="domain" description="Enoyl reductase (ER)" evidence="3">
    <location>
        <begin position="18"/>
        <end position="335"/>
    </location>
</feature>
<evidence type="ECO:0000313" key="5">
    <source>
        <dbReference type="Proteomes" id="UP001301140"/>
    </source>
</evidence>
<keyword evidence="1" id="KW-0560">Oxidoreductase</keyword>
<dbReference type="CDD" id="cd05288">
    <property type="entry name" value="PGDH"/>
    <property type="match status" value="1"/>
</dbReference>
<dbReference type="InterPro" id="IPR041694">
    <property type="entry name" value="ADH_N_2"/>
</dbReference>